<dbReference type="GO" id="GO:0033281">
    <property type="term" value="C:TAT protein transport complex"/>
    <property type="evidence" value="ECO:0007669"/>
    <property type="project" value="UniProtKB-UniRule"/>
</dbReference>
<sequence length="61" mass="6587">MFGFGMPELIVILVIVLVVFGAGRLPEIGAALGKSIRNFKKASDGKDEIEITPEKKDDSPK</sequence>
<evidence type="ECO:0000256" key="7">
    <source>
        <dbReference type="ARBA" id="ARBA00023010"/>
    </source>
</evidence>
<dbReference type="Pfam" id="PF02416">
    <property type="entry name" value="TatA_B_E"/>
    <property type="match status" value="1"/>
</dbReference>
<keyword evidence="8 9" id="KW-0472">Membrane</keyword>
<keyword evidence="7 9" id="KW-0811">Translocation</keyword>
<dbReference type="NCBIfam" id="TIGR01411">
    <property type="entry name" value="tatAE"/>
    <property type="match status" value="1"/>
</dbReference>
<evidence type="ECO:0000256" key="2">
    <source>
        <dbReference type="ARBA" id="ARBA00022448"/>
    </source>
</evidence>
<evidence type="ECO:0000313" key="10">
    <source>
        <dbReference type="EMBL" id="HEN41055.1"/>
    </source>
</evidence>
<dbReference type="EMBL" id="DSOV01000007">
    <property type="protein sequence ID" value="HEN41055.1"/>
    <property type="molecule type" value="Genomic_DNA"/>
</dbReference>
<evidence type="ECO:0000256" key="9">
    <source>
        <dbReference type="HAMAP-Rule" id="MF_00236"/>
    </source>
</evidence>
<evidence type="ECO:0000256" key="3">
    <source>
        <dbReference type="ARBA" id="ARBA00022475"/>
    </source>
</evidence>
<evidence type="ECO:0000256" key="5">
    <source>
        <dbReference type="ARBA" id="ARBA00022927"/>
    </source>
</evidence>
<dbReference type="Gene3D" id="1.20.5.3310">
    <property type="match status" value="1"/>
</dbReference>
<keyword evidence="2 9" id="KW-0813">Transport</keyword>
<name>A0A831UAY2_GEOME</name>
<evidence type="ECO:0000256" key="6">
    <source>
        <dbReference type="ARBA" id="ARBA00022989"/>
    </source>
</evidence>
<evidence type="ECO:0000256" key="8">
    <source>
        <dbReference type="ARBA" id="ARBA00023136"/>
    </source>
</evidence>
<dbReference type="AlphaFoldDB" id="A0A831UAY2"/>
<comment type="caution">
    <text evidence="10">The sequence shown here is derived from an EMBL/GenBank/DDBJ whole genome shotgun (WGS) entry which is preliminary data.</text>
</comment>
<organism evidence="10">
    <name type="scientific">Geobacter metallireducens</name>
    <dbReference type="NCBI Taxonomy" id="28232"/>
    <lineage>
        <taxon>Bacteria</taxon>
        <taxon>Pseudomonadati</taxon>
        <taxon>Thermodesulfobacteriota</taxon>
        <taxon>Desulfuromonadia</taxon>
        <taxon>Geobacterales</taxon>
        <taxon>Geobacteraceae</taxon>
        <taxon>Geobacter</taxon>
    </lineage>
</organism>
<accession>A0A831UAY2</accession>
<keyword evidence="3 9" id="KW-1003">Cell membrane</keyword>
<dbReference type="InterPro" id="IPR003369">
    <property type="entry name" value="TatA/B/E"/>
</dbReference>
<comment type="function">
    <text evidence="9">Part of the twin-arginine translocation (Tat) system that transports large folded proteins containing a characteristic twin-arginine motif in their signal peptide across membranes. TatA could form the protein-conducting channel of the Tat system.</text>
</comment>
<dbReference type="InterPro" id="IPR006312">
    <property type="entry name" value="TatA/E"/>
</dbReference>
<dbReference type="GO" id="GO:0008320">
    <property type="term" value="F:protein transmembrane transporter activity"/>
    <property type="evidence" value="ECO:0007669"/>
    <property type="project" value="UniProtKB-UniRule"/>
</dbReference>
<evidence type="ECO:0000256" key="4">
    <source>
        <dbReference type="ARBA" id="ARBA00022692"/>
    </source>
</evidence>
<keyword evidence="5 9" id="KW-0653">Protein transport</keyword>
<gene>
    <name evidence="9" type="primary">tatA</name>
    <name evidence="10" type="ORF">ENQ87_01580</name>
</gene>
<keyword evidence="4 9" id="KW-0812">Transmembrane</keyword>
<keyword evidence="6 9" id="KW-1133">Transmembrane helix</keyword>
<comment type="similarity">
    <text evidence="9">Belongs to the TatA/E family.</text>
</comment>
<protein>
    <recommendedName>
        <fullName evidence="9">Sec-independent protein translocase protein TatA</fullName>
    </recommendedName>
</protein>
<dbReference type="GO" id="GO:0043953">
    <property type="term" value="P:protein transport by the Tat complex"/>
    <property type="evidence" value="ECO:0007669"/>
    <property type="project" value="UniProtKB-UniRule"/>
</dbReference>
<comment type="subcellular location">
    <subcellularLocation>
        <location evidence="1 9">Cell membrane</location>
        <topology evidence="1 9">Single-pass membrane protein</topology>
    </subcellularLocation>
</comment>
<proteinExistence type="inferred from homology"/>
<dbReference type="HAMAP" id="MF_00236">
    <property type="entry name" value="TatA_E"/>
    <property type="match status" value="1"/>
</dbReference>
<dbReference type="PANTHER" id="PTHR42982:SF1">
    <property type="entry name" value="SEC-INDEPENDENT PROTEIN TRANSLOCASE PROTEIN TATA"/>
    <property type="match status" value="1"/>
</dbReference>
<dbReference type="PRINTS" id="PR01506">
    <property type="entry name" value="TATBPROTEIN"/>
</dbReference>
<dbReference type="PANTHER" id="PTHR42982">
    <property type="entry name" value="SEC-INDEPENDENT PROTEIN TRANSLOCASE PROTEIN TATA"/>
    <property type="match status" value="1"/>
</dbReference>
<evidence type="ECO:0000256" key="1">
    <source>
        <dbReference type="ARBA" id="ARBA00004162"/>
    </source>
</evidence>
<reference evidence="10" key="1">
    <citation type="journal article" date="2020" name="mSystems">
        <title>Genome- and Community-Level Interaction Insights into Carbon Utilization and Element Cycling Functions of Hydrothermarchaeota in Hydrothermal Sediment.</title>
        <authorList>
            <person name="Zhou Z."/>
            <person name="Liu Y."/>
            <person name="Xu W."/>
            <person name="Pan J."/>
            <person name="Luo Z.H."/>
            <person name="Li M."/>
        </authorList>
    </citation>
    <scope>NUCLEOTIDE SEQUENCE [LARGE SCALE GENOMIC DNA]</scope>
    <source>
        <strain evidence="10">SpSt-349</strain>
    </source>
</reference>
<comment type="subunit">
    <text evidence="9">Forms a complex with TatC.</text>
</comment>